<sequence>MPTSDIYNGQDAFPSQPNATIGTGQLIAGPPQFGKHPSGKHFSPRESMANEDSVKITNDKAIQENEALRKKIKELEEALVESQKDLCTQIILDRNMGDEFDSETVFGDLCHLSNIQKEITVIKHTQIGNSPTHVTIATNTEGHIGDSSADMSTGMDRPATTAMSTGTDGIGGTSIGTEIDEELSETDLQGKHNKEMQAINKDFSIKLRKRVDDMSQKDLKKLLDEHRRQVEKLQLQQQSERERLRRCLQERLNQRQNQNNKLSSDMSSASSSSSSSSDDSDSCVNQSKSSKKPTSQSDNYSDTSFCSSDSGSSSDSESENEENAELMNTVTSEIMTNISSMTEKDMKDYMQIARRQREKLKRIRGNEKQRADESLLAILARRREVTDKEGNVFDGDKEEMPADDAGDNGDESGPPHDNAEASQTELFMKDAHTQMQEKINKLNEEINTQIDTSVKQMDEKFVQTLMEVQTNMDDEDNDSTEKAMKELLNRHLKQADELRDRKEEERNRQKENLMKILKAKKERMMEKNRKDGTSSNNNDTEPDNEVDSDAVFKEEVEKDPNVKLANQELKQELEEMETDLFKELKFRQLDNNLDVSEMNELLERYRREQQRMRERKEAEMKRHKDNVLQKLKERQKQKEELDKQLYREIHEKQKTEQLTEADLKAIIDQHLKQTSRLEKIQESEKDRQSRKLQEKLNKKKIIDEEKERKKRERERLEMQAQEEAERRKFEEAELKNQKINDAVKVVKGYHETERQLKVNKRIEKERLEEKLRRKLDTGKKRPSNLPEV</sequence>
<feature type="compositionally biased region" description="Polar residues" evidence="2">
    <location>
        <begin position="1"/>
        <end position="23"/>
    </location>
</feature>
<dbReference type="AlphaFoldDB" id="A0A8J1XGR3"/>
<keyword evidence="4" id="KW-1185">Reference proteome</keyword>
<feature type="region of interest" description="Disordered" evidence="2">
    <location>
        <begin position="767"/>
        <end position="788"/>
    </location>
</feature>
<feature type="region of interest" description="Disordered" evidence="2">
    <location>
        <begin position="253"/>
        <end position="329"/>
    </location>
</feature>
<evidence type="ECO:0000313" key="3">
    <source>
        <dbReference type="EMBL" id="CAH1783603.1"/>
    </source>
</evidence>
<organism evidence="3 4">
    <name type="scientific">Owenia fusiformis</name>
    <name type="common">Polychaete worm</name>
    <dbReference type="NCBI Taxonomy" id="6347"/>
    <lineage>
        <taxon>Eukaryota</taxon>
        <taxon>Metazoa</taxon>
        <taxon>Spiralia</taxon>
        <taxon>Lophotrochozoa</taxon>
        <taxon>Annelida</taxon>
        <taxon>Polychaeta</taxon>
        <taxon>Sedentaria</taxon>
        <taxon>Canalipalpata</taxon>
        <taxon>Sabellida</taxon>
        <taxon>Oweniida</taxon>
        <taxon>Oweniidae</taxon>
        <taxon>Owenia</taxon>
    </lineage>
</organism>
<dbReference type="EMBL" id="CAIIXF020000005">
    <property type="protein sequence ID" value="CAH1783603.1"/>
    <property type="molecule type" value="Genomic_DNA"/>
</dbReference>
<feature type="compositionally biased region" description="Basic and acidic residues" evidence="2">
    <location>
        <begin position="522"/>
        <end position="532"/>
    </location>
</feature>
<feature type="compositionally biased region" description="Basic and acidic residues" evidence="2">
    <location>
        <begin position="384"/>
        <end position="400"/>
    </location>
</feature>
<feature type="region of interest" description="Disordered" evidence="2">
    <location>
        <begin position="491"/>
        <end position="563"/>
    </location>
</feature>
<feature type="compositionally biased region" description="Basic and acidic residues" evidence="2">
    <location>
        <begin position="550"/>
        <end position="561"/>
    </location>
</feature>
<feature type="region of interest" description="Disordered" evidence="2">
    <location>
        <begin position="674"/>
        <end position="717"/>
    </location>
</feature>
<feature type="compositionally biased region" description="Low complexity" evidence="2">
    <location>
        <begin position="254"/>
        <end position="277"/>
    </location>
</feature>
<evidence type="ECO:0000256" key="2">
    <source>
        <dbReference type="SAM" id="MobiDB-lite"/>
    </source>
</evidence>
<reference evidence="3" key="1">
    <citation type="submission" date="2022-03" db="EMBL/GenBank/DDBJ databases">
        <authorList>
            <person name="Martin C."/>
        </authorList>
    </citation>
    <scope>NUCLEOTIDE SEQUENCE</scope>
</reference>
<feature type="region of interest" description="Disordered" evidence="2">
    <location>
        <begin position="612"/>
        <end position="641"/>
    </location>
</feature>
<evidence type="ECO:0000256" key="1">
    <source>
        <dbReference type="SAM" id="Coils"/>
    </source>
</evidence>
<feature type="compositionally biased region" description="Acidic residues" evidence="2">
    <location>
        <begin position="401"/>
        <end position="410"/>
    </location>
</feature>
<protein>
    <submittedName>
        <fullName evidence="3">Uncharacterized protein</fullName>
    </submittedName>
</protein>
<dbReference type="Proteomes" id="UP000749559">
    <property type="component" value="Unassembled WGS sequence"/>
</dbReference>
<feature type="region of interest" description="Disordered" evidence="2">
    <location>
        <begin position="1"/>
        <end position="53"/>
    </location>
</feature>
<feature type="compositionally biased region" description="Low complexity" evidence="2">
    <location>
        <begin position="301"/>
        <end position="315"/>
    </location>
</feature>
<proteinExistence type="predicted"/>
<feature type="compositionally biased region" description="Basic and acidic residues" evidence="2">
    <location>
        <begin position="767"/>
        <end position="779"/>
    </location>
</feature>
<feature type="compositionally biased region" description="Basic and acidic residues" evidence="2">
    <location>
        <begin position="491"/>
        <end position="513"/>
    </location>
</feature>
<accession>A0A8J1XGR3</accession>
<gene>
    <name evidence="3" type="ORF">OFUS_LOCUS9929</name>
</gene>
<name>A0A8J1XGR3_OWEFU</name>
<keyword evidence="1" id="KW-0175">Coiled coil</keyword>
<feature type="region of interest" description="Disordered" evidence="2">
    <location>
        <begin position="384"/>
        <end position="425"/>
    </location>
</feature>
<comment type="caution">
    <text evidence="3">The sequence shown here is derived from an EMBL/GenBank/DDBJ whole genome shotgun (WGS) entry which is preliminary data.</text>
</comment>
<evidence type="ECO:0000313" key="4">
    <source>
        <dbReference type="Proteomes" id="UP000749559"/>
    </source>
</evidence>
<feature type="coiled-coil region" evidence="1">
    <location>
        <begin position="58"/>
        <end position="85"/>
    </location>
</feature>